<reference evidence="1 2" key="1">
    <citation type="submission" date="2020-08" db="EMBL/GenBank/DDBJ databases">
        <title>Sequencing the genomes of 1000 actinobacteria strains.</title>
        <authorList>
            <person name="Klenk H.-P."/>
        </authorList>
    </citation>
    <scope>NUCLEOTIDE SEQUENCE [LARGE SCALE GENOMIC DNA]</scope>
    <source>
        <strain evidence="1 2">DSM 23974</strain>
    </source>
</reference>
<protein>
    <submittedName>
        <fullName evidence="1">Uncharacterized protein (TIGR03089 family)</fullName>
    </submittedName>
</protein>
<proteinExistence type="predicted"/>
<dbReference type="RefSeq" id="WP_158495470.1">
    <property type="nucleotide sequence ID" value="NZ_JACHNA010000001.1"/>
</dbReference>
<dbReference type="Proteomes" id="UP000540191">
    <property type="component" value="Unassembled WGS sequence"/>
</dbReference>
<comment type="caution">
    <text evidence="1">The sequence shown here is derived from an EMBL/GenBank/DDBJ whole genome shotgun (WGS) entry which is preliminary data.</text>
</comment>
<evidence type="ECO:0000313" key="1">
    <source>
        <dbReference type="EMBL" id="MBB4734621.1"/>
    </source>
</evidence>
<organism evidence="1 2">
    <name type="scientific">Micrococcus cohnii</name>
    <dbReference type="NCBI Taxonomy" id="993416"/>
    <lineage>
        <taxon>Bacteria</taxon>
        <taxon>Bacillati</taxon>
        <taxon>Actinomycetota</taxon>
        <taxon>Actinomycetes</taxon>
        <taxon>Micrococcales</taxon>
        <taxon>Micrococcaceae</taxon>
        <taxon>Micrococcus</taxon>
    </lineage>
</organism>
<sequence>MVSLTITADDAPFARRLASTARPVLIHLPASAAQSADPGTRPADTGVDDRIEISGTVLMRWAAKVHGLCLEEDLTDGTRLRLDAPLHWMSLAVALGFAFAGAELVEERADAALLTDPDHARGRELPLVLSPPRGLQPMHTAEVSVPADAVDLADALPTQPDLYDGDPEAVAPGLLLPRRPESESIVWESERCVALLTGAGLPPALSRDHVEAAVRAWHAGGSVTLRAD</sequence>
<evidence type="ECO:0000313" key="2">
    <source>
        <dbReference type="Proteomes" id="UP000540191"/>
    </source>
</evidence>
<dbReference type="EMBL" id="JACHNA010000001">
    <property type="protein sequence ID" value="MBB4734621.1"/>
    <property type="molecule type" value="Genomic_DNA"/>
</dbReference>
<gene>
    <name evidence="1" type="ORF">HDA30_000129</name>
</gene>
<name>A0A7W7GM33_9MICC</name>
<keyword evidence="2" id="KW-1185">Reference proteome</keyword>
<accession>A0A7W7GM33</accession>
<dbReference type="AlphaFoldDB" id="A0A7W7GM33"/>